<evidence type="ECO:0000313" key="4">
    <source>
        <dbReference type="EMBL" id="TKS98890.1"/>
    </source>
</evidence>
<dbReference type="SUPFAM" id="SSF52242">
    <property type="entry name" value="Cobalamin (vitamin B12)-binding domain"/>
    <property type="match status" value="1"/>
</dbReference>
<gene>
    <name evidence="4" type="ORF">E4U91_01270</name>
</gene>
<protein>
    <submittedName>
        <fullName evidence="4">Cobalamin B12-binding domain-containing protein</fullName>
    </submittedName>
</protein>
<dbReference type="GO" id="GO:0031419">
    <property type="term" value="F:cobalamin binding"/>
    <property type="evidence" value="ECO:0007669"/>
    <property type="project" value="InterPro"/>
</dbReference>
<dbReference type="RefSeq" id="WP_137304793.1">
    <property type="nucleotide sequence ID" value="NZ_SZNQ01000001.1"/>
</dbReference>
<dbReference type="PANTHER" id="PTHR30204:SF97">
    <property type="entry name" value="MERR FAMILY REGULATORY PROTEIN"/>
    <property type="match status" value="1"/>
</dbReference>
<evidence type="ECO:0000256" key="1">
    <source>
        <dbReference type="ARBA" id="ARBA00023125"/>
    </source>
</evidence>
<dbReference type="Pfam" id="PF02607">
    <property type="entry name" value="B12-binding_2"/>
    <property type="match status" value="1"/>
</dbReference>
<evidence type="ECO:0000256" key="2">
    <source>
        <dbReference type="SAM" id="MobiDB-lite"/>
    </source>
</evidence>
<dbReference type="Gene3D" id="3.40.50.280">
    <property type="entry name" value="Cobalamin-binding domain"/>
    <property type="match status" value="1"/>
</dbReference>
<evidence type="ECO:0000259" key="3">
    <source>
        <dbReference type="PROSITE" id="PS50937"/>
    </source>
</evidence>
<feature type="domain" description="HTH merR-type" evidence="3">
    <location>
        <begin position="13"/>
        <end position="82"/>
    </location>
</feature>
<dbReference type="SUPFAM" id="SSF46955">
    <property type="entry name" value="Putative DNA-binding domain"/>
    <property type="match status" value="1"/>
</dbReference>
<dbReference type="OrthoDB" id="9800334at2"/>
<dbReference type="InterPro" id="IPR000551">
    <property type="entry name" value="MerR-type_HTH_dom"/>
</dbReference>
<dbReference type="Pfam" id="PF13411">
    <property type="entry name" value="MerR_1"/>
    <property type="match status" value="1"/>
</dbReference>
<sequence length="346" mass="37111">MATPQRDELPVAGLTTGQLARLLGVSPTTLRSWDRRYGFGPASRADGRHRRWSPDDVAMAREMCRLTASGTPPAEAARTARLRARGSAGPDGPDEWPPVPSDRAEGSAPRAGSGLPLGRVRSECRGLARAAVRLDAEEVRELLRRAVAHHGPAVAWEEVMSPALQAVGRKWQSSGERGEQGEQYVEVEHLLSWHISAALRHYYLDAARPRRAATGAPVLLSCLPGEQHTLPLDVLTAVLGDEGLAVLMLGGSVPADALITAVRRVASLAVVLWAQTGDTADLALARRVAGARWGVRGARTQTPVLLCGPGWHQVTDAAEPPGLTYVTSLHDAVRTLTGLRRERTSR</sequence>
<dbReference type="PROSITE" id="PS50937">
    <property type="entry name" value="HTH_MERR_2"/>
    <property type="match status" value="1"/>
</dbReference>
<reference evidence="4 5" key="1">
    <citation type="submission" date="2019-04" db="EMBL/GenBank/DDBJ databases">
        <title>Streptomyces lasaliensis sp. nov., an Actinomycete isolated from soil which produces the polyether antibiotic lasalocid.</title>
        <authorList>
            <person name="Erwin G."/>
            <person name="Haber C."/>
        </authorList>
    </citation>
    <scope>NUCLEOTIDE SEQUENCE [LARGE SCALE GENOMIC DNA]</scope>
    <source>
        <strain evidence="4 5">X-537</strain>
    </source>
</reference>
<dbReference type="Gene3D" id="1.10.1660.10">
    <property type="match status" value="1"/>
</dbReference>
<organism evidence="4 5">
    <name type="scientific">Streptomyces lasalocidi</name>
    <name type="common">Streptomyces lasaliensis</name>
    <dbReference type="NCBI Taxonomy" id="324833"/>
    <lineage>
        <taxon>Bacteria</taxon>
        <taxon>Bacillati</taxon>
        <taxon>Actinomycetota</taxon>
        <taxon>Actinomycetes</taxon>
        <taxon>Kitasatosporales</taxon>
        <taxon>Streptomycetaceae</taxon>
        <taxon>Streptomyces</taxon>
    </lineage>
</organism>
<dbReference type="PANTHER" id="PTHR30204">
    <property type="entry name" value="REDOX-CYCLING DRUG-SENSING TRANSCRIPTIONAL ACTIVATOR SOXR"/>
    <property type="match status" value="1"/>
</dbReference>
<dbReference type="InterPro" id="IPR036594">
    <property type="entry name" value="Meth_synthase_dom"/>
</dbReference>
<keyword evidence="5" id="KW-1185">Reference proteome</keyword>
<dbReference type="InterPro" id="IPR003759">
    <property type="entry name" value="Cbl-bd_cap"/>
</dbReference>
<dbReference type="GO" id="GO:0046872">
    <property type="term" value="F:metal ion binding"/>
    <property type="evidence" value="ECO:0007669"/>
    <property type="project" value="InterPro"/>
</dbReference>
<dbReference type="EMBL" id="SZNQ01000001">
    <property type="protein sequence ID" value="TKS98890.1"/>
    <property type="molecule type" value="Genomic_DNA"/>
</dbReference>
<dbReference type="InterPro" id="IPR047057">
    <property type="entry name" value="MerR_fam"/>
</dbReference>
<dbReference type="InterPro" id="IPR036724">
    <property type="entry name" value="Cobalamin-bd_sf"/>
</dbReference>
<proteinExistence type="predicted"/>
<comment type="caution">
    <text evidence="4">The sequence shown here is derived from an EMBL/GenBank/DDBJ whole genome shotgun (WGS) entry which is preliminary data.</text>
</comment>
<feature type="region of interest" description="Disordered" evidence="2">
    <location>
        <begin position="68"/>
        <end position="117"/>
    </location>
</feature>
<dbReference type="GO" id="GO:0003677">
    <property type="term" value="F:DNA binding"/>
    <property type="evidence" value="ECO:0007669"/>
    <property type="project" value="UniProtKB-KW"/>
</dbReference>
<dbReference type="Gene3D" id="1.10.1240.10">
    <property type="entry name" value="Methionine synthase domain"/>
    <property type="match status" value="1"/>
</dbReference>
<evidence type="ECO:0000313" key="5">
    <source>
        <dbReference type="Proteomes" id="UP000305929"/>
    </source>
</evidence>
<dbReference type="Proteomes" id="UP000305929">
    <property type="component" value="Unassembled WGS sequence"/>
</dbReference>
<name>A0A4U5WDG9_STRLS</name>
<dbReference type="SMART" id="SM00422">
    <property type="entry name" value="HTH_MERR"/>
    <property type="match status" value="1"/>
</dbReference>
<dbReference type="AlphaFoldDB" id="A0A4U5WDG9"/>
<accession>A0A4U5WDG9</accession>
<dbReference type="GO" id="GO:0003700">
    <property type="term" value="F:DNA-binding transcription factor activity"/>
    <property type="evidence" value="ECO:0007669"/>
    <property type="project" value="InterPro"/>
</dbReference>
<keyword evidence="1" id="KW-0238">DNA-binding</keyword>
<dbReference type="InterPro" id="IPR009061">
    <property type="entry name" value="DNA-bd_dom_put_sf"/>
</dbReference>